<evidence type="ECO:0000256" key="1">
    <source>
        <dbReference type="ARBA" id="ARBA00002123"/>
    </source>
</evidence>
<evidence type="ECO:0000256" key="2">
    <source>
        <dbReference type="ARBA" id="ARBA00007261"/>
    </source>
</evidence>
<protein>
    <submittedName>
        <fullName evidence="5">Mitochondrial processing peptidase alpha</fullName>
    </submittedName>
</protein>
<dbReference type="SUPFAM" id="SSF63411">
    <property type="entry name" value="LuxS/MPP-like metallohydrolase"/>
    <property type="match status" value="2"/>
</dbReference>
<evidence type="ECO:0000313" key="6">
    <source>
        <dbReference type="Proteomes" id="UP001057455"/>
    </source>
</evidence>
<dbReference type="EMBL" id="BLIY01000003">
    <property type="protein sequence ID" value="GFE53019.1"/>
    <property type="molecule type" value="Genomic_DNA"/>
</dbReference>
<dbReference type="Pfam" id="PF00675">
    <property type="entry name" value="Peptidase_M16"/>
    <property type="match status" value="1"/>
</dbReference>
<keyword evidence="6" id="KW-1185">Reference proteome</keyword>
<accession>A0A9W5TC84</accession>
<name>A0A9W5TC84_BABOV</name>
<dbReference type="AlphaFoldDB" id="A0A9W5TC84"/>
<evidence type="ECO:0000259" key="3">
    <source>
        <dbReference type="Pfam" id="PF00675"/>
    </source>
</evidence>
<evidence type="ECO:0000259" key="4">
    <source>
        <dbReference type="Pfam" id="PF05193"/>
    </source>
</evidence>
<gene>
    <name evidence="5" type="ORF">BaOVIS_004230</name>
</gene>
<comment type="function">
    <text evidence="1">Substrate recognition and binding subunit of the essential mitochondrial processing protease (MPP), which cleaves the mitochondrial sequence off newly imported precursors proteins.</text>
</comment>
<dbReference type="GO" id="GO:0046872">
    <property type="term" value="F:metal ion binding"/>
    <property type="evidence" value="ECO:0007669"/>
    <property type="project" value="InterPro"/>
</dbReference>
<comment type="similarity">
    <text evidence="2">Belongs to the peptidase M16 family.</text>
</comment>
<dbReference type="Gene3D" id="3.30.830.10">
    <property type="entry name" value="Metalloenzyme, LuxS/M16 peptidase-like"/>
    <property type="match status" value="2"/>
</dbReference>
<dbReference type="PANTHER" id="PTHR11851">
    <property type="entry name" value="METALLOPROTEASE"/>
    <property type="match status" value="1"/>
</dbReference>
<organism evidence="5 6">
    <name type="scientific">Babesia ovis</name>
    <dbReference type="NCBI Taxonomy" id="5869"/>
    <lineage>
        <taxon>Eukaryota</taxon>
        <taxon>Sar</taxon>
        <taxon>Alveolata</taxon>
        <taxon>Apicomplexa</taxon>
        <taxon>Aconoidasida</taxon>
        <taxon>Piroplasmida</taxon>
        <taxon>Babesiidae</taxon>
        <taxon>Babesia</taxon>
    </lineage>
</organism>
<dbReference type="Proteomes" id="UP001057455">
    <property type="component" value="Unassembled WGS sequence"/>
</dbReference>
<dbReference type="GO" id="GO:0005739">
    <property type="term" value="C:mitochondrion"/>
    <property type="evidence" value="ECO:0007669"/>
    <property type="project" value="TreeGrafter"/>
</dbReference>
<dbReference type="InterPro" id="IPR007863">
    <property type="entry name" value="Peptidase_M16_C"/>
</dbReference>
<comment type="caution">
    <text evidence="5">The sequence shown here is derived from an EMBL/GenBank/DDBJ whole genome shotgun (WGS) entry which is preliminary data.</text>
</comment>
<sequence>MMMLSRLSSFGIPQIGRRLGLRVMSTAAVGADEIGRILKKAPPAYEKVPFVDEDLERVMDEVPDFRFYYIGRDDGHSNPYRNIPMTEEIYAEGTEGRFEPADDCVKFAKLENGLRIASVDRGGMDSLLGLYVGAGSRFENPDELGVSSMIENMAFHSTAHLSHLRTIKTIETLGGNASCNAFREHIAYHGECLRRDVPIMVNLLIGNVLFPRFLPWEMKANKARLDERRKQIMESPDQYITELLHSVAWHNNTLGLPNMCPETSVANYNPDVMRNFMLRHFSPDNCVIVGINTALPELSKWVMRAYNEYNAIEPMPRPVDKPVYTGGVRYHEDSSPMLHLAVAFEIPGGWDSSELVIFTVLQSLLGGGGAFSTGGPGKGMHSRLFLNVLNKHEFVESCMAFSTVYSDAGMFGMYMVVAPQASRGAIEVMSQEFRNMSKVTAKELERAKNSLKSFLHMSLEHKAVQMEDIARQLLLCNRVLTVPELERAIDSVTASDIERCVQKMLKGAKPSVVALGNLTFMPHPEELLKHFRF</sequence>
<dbReference type="InterPro" id="IPR011765">
    <property type="entry name" value="Pept_M16_N"/>
</dbReference>
<evidence type="ECO:0000313" key="5">
    <source>
        <dbReference type="EMBL" id="GFE53019.1"/>
    </source>
</evidence>
<dbReference type="InterPro" id="IPR011249">
    <property type="entry name" value="Metalloenz_LuxS/M16"/>
</dbReference>
<dbReference type="PANTHER" id="PTHR11851:SF49">
    <property type="entry name" value="MITOCHONDRIAL-PROCESSING PEPTIDASE SUBUNIT ALPHA"/>
    <property type="match status" value="1"/>
</dbReference>
<dbReference type="InterPro" id="IPR050361">
    <property type="entry name" value="MPP/UQCRC_Complex"/>
</dbReference>
<reference evidence="5" key="1">
    <citation type="submission" date="2019-12" db="EMBL/GenBank/DDBJ databases">
        <title>Genome sequence of Babesia ovis.</title>
        <authorList>
            <person name="Yamagishi J."/>
            <person name="Sevinc F."/>
            <person name="Xuan X."/>
        </authorList>
    </citation>
    <scope>NUCLEOTIDE SEQUENCE</scope>
    <source>
        <strain evidence="5">Selcuk</strain>
    </source>
</reference>
<dbReference type="OrthoDB" id="10251424at2759"/>
<feature type="domain" description="Peptidase M16 N-terminal" evidence="3">
    <location>
        <begin position="119"/>
        <end position="262"/>
    </location>
</feature>
<dbReference type="Pfam" id="PF05193">
    <property type="entry name" value="Peptidase_M16_C"/>
    <property type="match status" value="1"/>
</dbReference>
<proteinExistence type="inferred from homology"/>
<feature type="domain" description="Peptidase M16 C-terminal" evidence="4">
    <location>
        <begin position="269"/>
        <end position="451"/>
    </location>
</feature>